<organism evidence="3 4">
    <name type="scientific">Metabacillus niabensis</name>
    <dbReference type="NCBI Taxonomy" id="324854"/>
    <lineage>
        <taxon>Bacteria</taxon>
        <taxon>Bacillati</taxon>
        <taxon>Bacillota</taxon>
        <taxon>Bacilli</taxon>
        <taxon>Bacillales</taxon>
        <taxon>Bacillaceae</taxon>
        <taxon>Metabacillus</taxon>
    </lineage>
</organism>
<keyword evidence="1" id="KW-0472">Membrane</keyword>
<accession>A0ABT9Z4P5</accession>
<keyword evidence="4" id="KW-1185">Reference proteome</keyword>
<dbReference type="Proteomes" id="UP001232245">
    <property type="component" value="Unassembled WGS sequence"/>
</dbReference>
<feature type="domain" description="DUF4190" evidence="2">
    <location>
        <begin position="13"/>
        <end position="72"/>
    </location>
</feature>
<name>A0ABT9Z4P5_9BACI</name>
<evidence type="ECO:0000313" key="3">
    <source>
        <dbReference type="EMBL" id="MDQ0227234.1"/>
    </source>
</evidence>
<dbReference type="EMBL" id="JAUSTZ010000008">
    <property type="protein sequence ID" value="MDQ0227234.1"/>
    <property type="molecule type" value="Genomic_DNA"/>
</dbReference>
<evidence type="ECO:0000259" key="2">
    <source>
        <dbReference type="Pfam" id="PF13828"/>
    </source>
</evidence>
<evidence type="ECO:0000256" key="1">
    <source>
        <dbReference type="SAM" id="Phobius"/>
    </source>
</evidence>
<evidence type="ECO:0000313" key="4">
    <source>
        <dbReference type="Proteomes" id="UP001232245"/>
    </source>
</evidence>
<reference evidence="3 4" key="1">
    <citation type="submission" date="2023-07" db="EMBL/GenBank/DDBJ databases">
        <title>Genomic Encyclopedia of Type Strains, Phase IV (KMG-IV): sequencing the most valuable type-strain genomes for metagenomic binning, comparative biology and taxonomic classification.</title>
        <authorList>
            <person name="Goeker M."/>
        </authorList>
    </citation>
    <scope>NUCLEOTIDE SEQUENCE [LARGE SCALE GENOMIC DNA]</scope>
    <source>
        <strain evidence="3 4">DSM 17723</strain>
    </source>
</reference>
<comment type="caution">
    <text evidence="3">The sequence shown here is derived from an EMBL/GenBank/DDBJ whole genome shotgun (WGS) entry which is preliminary data.</text>
</comment>
<gene>
    <name evidence="3" type="ORF">J2S02_003579</name>
</gene>
<dbReference type="InterPro" id="IPR025241">
    <property type="entry name" value="DUF4190"/>
</dbReference>
<dbReference type="RefSeq" id="WP_095299666.1">
    <property type="nucleotide sequence ID" value="NZ_CADEPK010000320.1"/>
</dbReference>
<keyword evidence="1" id="KW-0812">Transmembrane</keyword>
<keyword evidence="1" id="KW-1133">Transmembrane helix</keyword>
<sequence>MLEEKEYERNNKAIVGMVLGIVGLFFPVIGLALGIIGIVFSALALKEIREFKQIGKGIAISGLTTSIVAVVIHGSLVLMMILIYGIVTSIVSFFESIF</sequence>
<protein>
    <submittedName>
        <fullName evidence="3">Site-specific recombinase</fullName>
    </submittedName>
</protein>
<proteinExistence type="predicted"/>
<dbReference type="Pfam" id="PF13828">
    <property type="entry name" value="DUF4190"/>
    <property type="match status" value="1"/>
</dbReference>
<feature type="transmembrane region" description="Helical" evidence="1">
    <location>
        <begin position="12"/>
        <end position="45"/>
    </location>
</feature>
<feature type="transmembrane region" description="Helical" evidence="1">
    <location>
        <begin position="57"/>
        <end position="87"/>
    </location>
</feature>